<feature type="compositionally biased region" description="Pro residues" evidence="1">
    <location>
        <begin position="117"/>
        <end position="133"/>
    </location>
</feature>
<dbReference type="Proteomes" id="UP000010931">
    <property type="component" value="Unassembled WGS sequence"/>
</dbReference>
<protein>
    <submittedName>
        <fullName evidence="2">Uncharacterized protein</fullName>
    </submittedName>
</protein>
<evidence type="ECO:0000313" key="2">
    <source>
        <dbReference type="EMBL" id="ELP64580.1"/>
    </source>
</evidence>
<organism evidence="2 3">
    <name type="scientific">Streptomyces turgidiscabies (strain Car8)</name>
    <dbReference type="NCBI Taxonomy" id="698760"/>
    <lineage>
        <taxon>Bacteria</taxon>
        <taxon>Bacillati</taxon>
        <taxon>Actinomycetota</taxon>
        <taxon>Actinomycetes</taxon>
        <taxon>Kitasatosporales</taxon>
        <taxon>Streptomycetaceae</taxon>
        <taxon>Streptomyces</taxon>
    </lineage>
</organism>
<comment type="caution">
    <text evidence="2">The sequence shown here is derived from an EMBL/GenBank/DDBJ whole genome shotgun (WGS) entry which is preliminary data.</text>
</comment>
<dbReference type="AlphaFoldDB" id="L7F1W2"/>
<reference evidence="2 3" key="1">
    <citation type="journal article" date="2011" name="Plasmid">
        <title>Streptomyces turgidiscabies Car8 contains a modular pathogenicity island that shares virulence genes with other actinobacterial plant pathogens.</title>
        <authorList>
            <person name="Huguet-Tapia J.C."/>
            <person name="Badger J.H."/>
            <person name="Loria R."/>
            <person name="Pettis G.S."/>
        </authorList>
    </citation>
    <scope>NUCLEOTIDE SEQUENCE [LARGE SCALE GENOMIC DNA]</scope>
    <source>
        <strain evidence="2 3">Car8</strain>
    </source>
</reference>
<name>L7F1W2_STRT8</name>
<dbReference type="PATRIC" id="fig|698760.3.peg.6545"/>
<accession>L7F1W2</accession>
<sequence>MTHSCRCLLFSTDGSPSGAGHWSRRRWTPAVRGLPPPSRLRRPHAAGRDGAGCECRPRQRSTGKAPRRLRLRPSDVPARVPAGFPWIRSRRVPVPVPPRPSSSHSCHAAPQGSASPPCDPPSPLYGQEPPPYVDPRHRPSTRQGHSKPPGTRPRPPERRASPQQPFPRPLLARRPSPTTPRGCRRQLRPWPQLPHRRGPRPPPRPEPVGVHVKVVALIDDCLSPLGSTSPLGTTPKVMGPLQPVSGLRRRSKPVQVVALCEPFEGSTPERCWRAEVTSSSTAMLLQIVGEPEHGSSSAQFSEHRAAVRGSPLGAGVRRAQGSLLAVDRLSKFGQSVSSPVRPLEKTVVVLIAEVVGRRIGQKVLGQVQTHAKAPGVHGRLQYSSGRRARGQVAMKEEGGSGKILCHPTAAAGPSKGVGKQSITRLCSPGCLLQCLRVEGLGHVHDPTREEFPHPAVRVRGLGGRRSDVPACVFGPQGAQYEHGPASRGGEHGVQSGGDPFSVAVVAKVVLGFVQPHDRAWSYLGERVMRRLGTRRVEGVPQCPPLRRQRLHGFPTCPGLACRGRPDQHHHAPFARRNRCHGVGKHPVMVASDVSGEHGDGWVSQTHVRPGRMNLKVMRIPLRDRLPQTFGLLRRGRCLPDGGAPQVQQLGLGKAQRVRERGDRTRRRDGCLGIERLLDRRAAQTRPGGELSFGQAEKGKAVAESPAQLGERRVPSPRSTVHLPRPSRPAARRCSSSTVRTMAHTSSLTLGYVTTIPPAWSRSVRSQYPSDHHRAGRSLRLARCQRRRQARATRRRLLPDCSGSGRRRLRRRVDAGGSRHVCPGSGVTAPAGARVSWTRVGRSVISTAAPTALCWPRGAMSASALWTPWSRQRSHGAGPPA</sequence>
<feature type="compositionally biased region" description="Basic residues" evidence="1">
    <location>
        <begin position="58"/>
        <end position="71"/>
    </location>
</feature>
<gene>
    <name evidence="2" type="ORF">STRTUCAR8_09210</name>
</gene>
<feature type="region of interest" description="Disordered" evidence="1">
    <location>
        <begin position="13"/>
        <end position="208"/>
    </location>
</feature>
<feature type="region of interest" description="Disordered" evidence="1">
    <location>
        <begin position="227"/>
        <end position="246"/>
    </location>
</feature>
<feature type="compositionally biased region" description="Low complexity" evidence="1">
    <location>
        <begin position="727"/>
        <end position="736"/>
    </location>
</feature>
<evidence type="ECO:0000256" key="1">
    <source>
        <dbReference type="SAM" id="MobiDB-lite"/>
    </source>
</evidence>
<evidence type="ECO:0000313" key="3">
    <source>
        <dbReference type="Proteomes" id="UP000010931"/>
    </source>
</evidence>
<dbReference type="EMBL" id="AEJB01000441">
    <property type="protein sequence ID" value="ELP64580.1"/>
    <property type="molecule type" value="Genomic_DNA"/>
</dbReference>
<proteinExistence type="predicted"/>
<keyword evidence="3" id="KW-1185">Reference proteome</keyword>
<feature type="region of interest" description="Disordered" evidence="1">
    <location>
        <begin position="682"/>
        <end position="736"/>
    </location>
</feature>